<dbReference type="Pfam" id="PF22479">
    <property type="entry name" value="Pam3_gp18"/>
    <property type="match status" value="1"/>
</dbReference>
<protein>
    <recommendedName>
        <fullName evidence="1">Cyanophage baseplate Pam3 plug gp18 domain-containing protein</fullName>
    </recommendedName>
</protein>
<evidence type="ECO:0000313" key="2">
    <source>
        <dbReference type="EMBL" id="MDX7149448.1"/>
    </source>
</evidence>
<sequence>MKINEIPLGADNQTFRVMLGDINYTLKVVWRDEAGWILDVMDSGAQPLLTGVPLVPDVDLIEQYPELGIAGALIVTTDNGAPEYPTKTNLGSSSHLYFAQVTA</sequence>
<gene>
    <name evidence="2" type="ORF">SJ265_16825</name>
</gene>
<name>A0A9X4GET9_9ENTR</name>
<dbReference type="Proteomes" id="UP001271725">
    <property type="component" value="Unassembled WGS sequence"/>
</dbReference>
<reference evidence="2" key="1">
    <citation type="submission" date="2023-11" db="EMBL/GenBank/DDBJ databases">
        <title>Detection of rare carbapenemases in Enterobacterales - comparison of two colorimetric and two CIM-based carbapenemase assays.</title>
        <authorList>
            <person name="Schaffarczyk L."/>
            <person name="Noster J."/>
            <person name="Stelzer Y."/>
            <person name="Sattler J."/>
            <person name="Gatermann S."/>
            <person name="Hamprecht A."/>
        </authorList>
    </citation>
    <scope>NUCLEOTIDE SEQUENCE</scope>
    <source>
        <strain evidence="2">CIM-Carb-133</strain>
    </source>
</reference>
<evidence type="ECO:0000313" key="3">
    <source>
        <dbReference type="Proteomes" id="UP001271725"/>
    </source>
</evidence>
<organism evidence="2 3">
    <name type="scientific">Citrobacter portucalensis</name>
    <dbReference type="NCBI Taxonomy" id="1639133"/>
    <lineage>
        <taxon>Bacteria</taxon>
        <taxon>Pseudomonadati</taxon>
        <taxon>Pseudomonadota</taxon>
        <taxon>Gammaproteobacteria</taxon>
        <taxon>Enterobacterales</taxon>
        <taxon>Enterobacteriaceae</taxon>
        <taxon>Citrobacter</taxon>
        <taxon>Citrobacter freundii complex</taxon>
    </lineage>
</organism>
<proteinExistence type="predicted"/>
<feature type="domain" description="Cyanophage baseplate Pam3 plug gp18" evidence="1">
    <location>
        <begin position="4"/>
        <end position="99"/>
    </location>
</feature>
<dbReference type="InterPro" id="IPR054252">
    <property type="entry name" value="Pam3_gp18"/>
</dbReference>
<comment type="caution">
    <text evidence="2">The sequence shown here is derived from an EMBL/GenBank/DDBJ whole genome shotgun (WGS) entry which is preliminary data.</text>
</comment>
<accession>A0A9X4GET9</accession>
<dbReference type="RefSeq" id="WP_275367127.1">
    <property type="nucleotide sequence ID" value="NZ_JAKIHQ010000014.1"/>
</dbReference>
<dbReference type="EMBL" id="JAXABJ010000012">
    <property type="protein sequence ID" value="MDX7149448.1"/>
    <property type="molecule type" value="Genomic_DNA"/>
</dbReference>
<dbReference type="AlphaFoldDB" id="A0A9X4GET9"/>
<evidence type="ECO:0000259" key="1">
    <source>
        <dbReference type="Pfam" id="PF22479"/>
    </source>
</evidence>